<sequence>MGGIECVPVERELDFSGKQVVAPTEKEPISSLESEKADRLPLPKFRWQRIPVRYRVLIIVAISTSVAIAVGLSLGFLLKKGHTARSHTLTLGVAGIVAAYMPSQLQLLQRGVGVRWPTVPTVPTAVSN</sequence>
<dbReference type="AlphaFoldDB" id="A0A6A6Z038"/>
<reference evidence="4" key="2">
    <citation type="submission" date="2020-04" db="EMBL/GenBank/DDBJ databases">
        <authorList>
            <consortium name="NCBI Genome Project"/>
        </authorList>
    </citation>
    <scope>NUCLEOTIDE SEQUENCE</scope>
    <source>
        <strain evidence="4">CBS 304.34</strain>
    </source>
</reference>
<keyword evidence="1" id="KW-0812">Transmembrane</keyword>
<feature type="transmembrane region" description="Helical" evidence="1">
    <location>
        <begin position="56"/>
        <end position="78"/>
    </location>
</feature>
<gene>
    <name evidence="2 4" type="ORF">BDZ99DRAFT_231428</name>
</gene>
<evidence type="ECO:0000313" key="2">
    <source>
        <dbReference type="EMBL" id="KAF2814099.1"/>
    </source>
</evidence>
<reference evidence="2 4" key="1">
    <citation type="journal article" date="2020" name="Stud. Mycol.">
        <title>101 Dothideomycetes genomes: a test case for predicting lifestyles and emergence of pathogens.</title>
        <authorList>
            <person name="Haridas S."/>
            <person name="Albert R."/>
            <person name="Binder M."/>
            <person name="Bloem J."/>
            <person name="Labutti K."/>
            <person name="Salamov A."/>
            <person name="Andreopoulos B."/>
            <person name="Baker S."/>
            <person name="Barry K."/>
            <person name="Bills G."/>
            <person name="Bluhm B."/>
            <person name="Cannon C."/>
            <person name="Castanera R."/>
            <person name="Culley D."/>
            <person name="Daum C."/>
            <person name="Ezra D."/>
            <person name="Gonzalez J."/>
            <person name="Henrissat B."/>
            <person name="Kuo A."/>
            <person name="Liang C."/>
            <person name="Lipzen A."/>
            <person name="Lutzoni F."/>
            <person name="Magnuson J."/>
            <person name="Mondo S."/>
            <person name="Nolan M."/>
            <person name="Ohm R."/>
            <person name="Pangilinan J."/>
            <person name="Park H.-J."/>
            <person name="Ramirez L."/>
            <person name="Alfaro M."/>
            <person name="Sun H."/>
            <person name="Tritt A."/>
            <person name="Yoshinaga Y."/>
            <person name="Zwiers L.-H."/>
            <person name="Turgeon B."/>
            <person name="Goodwin S."/>
            <person name="Spatafora J."/>
            <person name="Crous P."/>
            <person name="Grigoriev I."/>
        </authorList>
    </citation>
    <scope>NUCLEOTIDE SEQUENCE</scope>
    <source>
        <strain evidence="2 4">CBS 304.34</strain>
    </source>
</reference>
<dbReference type="Proteomes" id="UP000504636">
    <property type="component" value="Unplaced"/>
</dbReference>
<evidence type="ECO:0000256" key="1">
    <source>
        <dbReference type="SAM" id="Phobius"/>
    </source>
</evidence>
<dbReference type="RefSeq" id="XP_033581063.1">
    <property type="nucleotide sequence ID" value="XM_033713512.1"/>
</dbReference>
<organism evidence="2">
    <name type="scientific">Mytilinidion resinicola</name>
    <dbReference type="NCBI Taxonomy" id="574789"/>
    <lineage>
        <taxon>Eukaryota</taxon>
        <taxon>Fungi</taxon>
        <taxon>Dikarya</taxon>
        <taxon>Ascomycota</taxon>
        <taxon>Pezizomycotina</taxon>
        <taxon>Dothideomycetes</taxon>
        <taxon>Pleosporomycetidae</taxon>
        <taxon>Mytilinidiales</taxon>
        <taxon>Mytilinidiaceae</taxon>
        <taxon>Mytilinidion</taxon>
    </lineage>
</organism>
<protein>
    <submittedName>
        <fullName evidence="2 4">Uncharacterized protein</fullName>
    </submittedName>
</protein>
<keyword evidence="1" id="KW-0472">Membrane</keyword>
<proteinExistence type="predicted"/>
<name>A0A6A6Z038_9PEZI</name>
<evidence type="ECO:0000313" key="4">
    <source>
        <dbReference type="RefSeq" id="XP_033581063.1"/>
    </source>
</evidence>
<accession>A0A6A6Z038</accession>
<keyword evidence="1" id="KW-1133">Transmembrane helix</keyword>
<reference evidence="4" key="3">
    <citation type="submission" date="2025-04" db="UniProtKB">
        <authorList>
            <consortium name="RefSeq"/>
        </authorList>
    </citation>
    <scope>IDENTIFICATION</scope>
    <source>
        <strain evidence="4">CBS 304.34</strain>
    </source>
</reference>
<evidence type="ECO:0000313" key="3">
    <source>
        <dbReference type="Proteomes" id="UP000504636"/>
    </source>
</evidence>
<dbReference type="EMBL" id="MU003695">
    <property type="protein sequence ID" value="KAF2814099.1"/>
    <property type="molecule type" value="Genomic_DNA"/>
</dbReference>
<keyword evidence="3" id="KW-1185">Reference proteome</keyword>
<dbReference type="GeneID" id="54454405"/>